<dbReference type="InterPro" id="IPR021242">
    <property type="entry name" value="DUF2799"/>
</dbReference>
<dbReference type="RefSeq" id="WP_017026350.1">
    <property type="nucleotide sequence ID" value="NZ_AJYK02000102.1"/>
</dbReference>
<dbReference type="AlphaFoldDB" id="A0A1E5DZ35"/>
<dbReference type="OrthoDB" id="5917937at2"/>
<dbReference type="PROSITE" id="PS51257">
    <property type="entry name" value="PROKAR_LIPOPROTEIN"/>
    <property type="match status" value="1"/>
</dbReference>
<sequence length="120" mass="13512">MKRIFFLLTIFIIAGCASQNDFPDSANTQAWQVYGQERAEKGFVEHTKQDLIKQSGLGTLNDEAIKAYRQGYLIGQKQYCSQNASWLGSTGQAYRGICDNIDPFFRQDYMSGVQSHADSL</sequence>
<dbReference type="EMBL" id="AJYK02000102">
    <property type="protein sequence ID" value="OEF22994.1"/>
    <property type="molecule type" value="Genomic_DNA"/>
</dbReference>
<feature type="signal peptide" evidence="1">
    <location>
        <begin position="1"/>
        <end position="19"/>
    </location>
</feature>
<accession>A0A1E5DZ35</accession>
<evidence type="ECO:0000313" key="3">
    <source>
        <dbReference type="Proteomes" id="UP000094070"/>
    </source>
</evidence>
<evidence type="ECO:0008006" key="4">
    <source>
        <dbReference type="Google" id="ProtNLM"/>
    </source>
</evidence>
<gene>
    <name evidence="2" type="ORF">A1QC_13030</name>
</gene>
<organism evidence="2 3">
    <name type="scientific">Vibrio rumoiensis 1S-45</name>
    <dbReference type="NCBI Taxonomy" id="1188252"/>
    <lineage>
        <taxon>Bacteria</taxon>
        <taxon>Pseudomonadati</taxon>
        <taxon>Pseudomonadota</taxon>
        <taxon>Gammaproteobacteria</taxon>
        <taxon>Vibrionales</taxon>
        <taxon>Vibrionaceae</taxon>
        <taxon>Vibrio</taxon>
    </lineage>
</organism>
<evidence type="ECO:0000256" key="1">
    <source>
        <dbReference type="SAM" id="SignalP"/>
    </source>
</evidence>
<dbReference type="eggNOG" id="ENOG503234W">
    <property type="taxonomic scope" value="Bacteria"/>
</dbReference>
<proteinExistence type="predicted"/>
<name>A0A1E5DZ35_9VIBR</name>
<dbReference type="Pfam" id="PF10973">
    <property type="entry name" value="DUF2799"/>
    <property type="match status" value="1"/>
</dbReference>
<comment type="caution">
    <text evidence="2">The sequence shown here is derived from an EMBL/GenBank/DDBJ whole genome shotgun (WGS) entry which is preliminary data.</text>
</comment>
<evidence type="ECO:0000313" key="2">
    <source>
        <dbReference type="EMBL" id="OEF22994.1"/>
    </source>
</evidence>
<reference evidence="2 3" key="1">
    <citation type="journal article" date="2012" name="Science">
        <title>Ecological populations of bacteria act as socially cohesive units of antibiotic production and resistance.</title>
        <authorList>
            <person name="Cordero O.X."/>
            <person name="Wildschutte H."/>
            <person name="Kirkup B."/>
            <person name="Proehl S."/>
            <person name="Ngo L."/>
            <person name="Hussain F."/>
            <person name="Le Roux F."/>
            <person name="Mincer T."/>
            <person name="Polz M.F."/>
        </authorList>
    </citation>
    <scope>NUCLEOTIDE SEQUENCE [LARGE SCALE GENOMIC DNA]</scope>
    <source>
        <strain evidence="2 3">1S-45</strain>
    </source>
</reference>
<dbReference type="Proteomes" id="UP000094070">
    <property type="component" value="Unassembled WGS sequence"/>
</dbReference>
<feature type="chain" id="PRO_5009174569" description="DUF2799 domain-containing protein" evidence="1">
    <location>
        <begin position="20"/>
        <end position="120"/>
    </location>
</feature>
<keyword evidence="1" id="KW-0732">Signal</keyword>
<keyword evidence="3" id="KW-1185">Reference proteome</keyword>
<protein>
    <recommendedName>
        <fullName evidence="4">DUF2799 domain-containing protein</fullName>
    </recommendedName>
</protein>